<gene>
    <name evidence="3" type="ORF">RCL2_000031000</name>
    <name evidence="2" type="ORF">RclHR1_02520013</name>
</gene>
<keyword evidence="4" id="KW-1185">Reference proteome</keyword>
<reference evidence="3" key="2">
    <citation type="submission" date="2019-10" db="EMBL/GenBank/DDBJ databases">
        <title>Conservation and host-specific expression of non-tandemly repeated heterogenous ribosome RNA gene in arbuscular mycorrhizal fungi.</title>
        <authorList>
            <person name="Maeda T."/>
            <person name="Kobayashi Y."/>
            <person name="Nakagawa T."/>
            <person name="Ezawa T."/>
            <person name="Yamaguchi K."/>
            <person name="Bino T."/>
            <person name="Nishimoto Y."/>
            <person name="Shigenobu S."/>
            <person name="Kawaguchi M."/>
        </authorList>
    </citation>
    <scope>NUCLEOTIDE SEQUENCE</scope>
    <source>
        <strain evidence="3">HR1</strain>
    </source>
</reference>
<protein>
    <recommendedName>
        <fullName evidence="1">F-box domain-containing protein</fullName>
    </recommendedName>
</protein>
<dbReference type="Pfam" id="PF12937">
    <property type="entry name" value="F-box-like"/>
    <property type="match status" value="1"/>
</dbReference>
<dbReference type="InterPro" id="IPR001810">
    <property type="entry name" value="F-box_dom"/>
</dbReference>
<feature type="domain" description="F-box" evidence="1">
    <location>
        <begin position="12"/>
        <end position="53"/>
    </location>
</feature>
<comment type="caution">
    <text evidence="2">The sequence shown here is derived from an EMBL/GenBank/DDBJ whole genome shotgun (WGS) entry which is preliminary data.</text>
</comment>
<evidence type="ECO:0000259" key="1">
    <source>
        <dbReference type="Pfam" id="PF12937"/>
    </source>
</evidence>
<proteinExistence type="predicted"/>
<reference evidence="2 4" key="1">
    <citation type="submission" date="2017-11" db="EMBL/GenBank/DDBJ databases">
        <title>The genome of Rhizophagus clarus HR1 reveals common genetic basis of auxotrophy among arbuscular mycorrhizal fungi.</title>
        <authorList>
            <person name="Kobayashi Y."/>
        </authorList>
    </citation>
    <scope>NUCLEOTIDE SEQUENCE [LARGE SCALE GENOMIC DNA]</scope>
    <source>
        <strain evidence="2 4">HR1</strain>
    </source>
</reference>
<dbReference type="Proteomes" id="UP000615446">
    <property type="component" value="Unassembled WGS sequence"/>
</dbReference>
<dbReference type="EMBL" id="BEXD01001691">
    <property type="protein sequence ID" value="GBB95378.1"/>
    <property type="molecule type" value="Genomic_DNA"/>
</dbReference>
<organism evidence="2 4">
    <name type="scientific">Rhizophagus clarus</name>
    <dbReference type="NCBI Taxonomy" id="94130"/>
    <lineage>
        <taxon>Eukaryota</taxon>
        <taxon>Fungi</taxon>
        <taxon>Fungi incertae sedis</taxon>
        <taxon>Mucoromycota</taxon>
        <taxon>Glomeromycotina</taxon>
        <taxon>Glomeromycetes</taxon>
        <taxon>Glomerales</taxon>
        <taxon>Glomeraceae</taxon>
        <taxon>Rhizophagus</taxon>
    </lineage>
</organism>
<dbReference type="Proteomes" id="UP000247702">
    <property type="component" value="Unassembled WGS sequence"/>
</dbReference>
<dbReference type="AlphaFoldDB" id="A0A2Z6RTU4"/>
<evidence type="ECO:0000313" key="4">
    <source>
        <dbReference type="Proteomes" id="UP000247702"/>
    </source>
</evidence>
<evidence type="ECO:0000313" key="3">
    <source>
        <dbReference type="EMBL" id="GES72758.1"/>
    </source>
</evidence>
<name>A0A2Z6RTU4_9GLOM</name>
<evidence type="ECO:0000313" key="2">
    <source>
        <dbReference type="EMBL" id="GBB95378.1"/>
    </source>
</evidence>
<sequence>MTCSKIFTGDLPELTHDILKYLQDDFSTLYSCVLVNRLWCRLTIPLLWENPFLISTGSRNFIEIYLDNLDGDLRTRLNDYKVNDNSLTSSTLFNYPEFLKYLNIYEIIETVKKWFYYKSKCRNRSIILNDSVFNFMRLMHTSLFKIFNENEVNLHTLEIEVLYTNPDCYYTYYDNIFESILQNTNFK</sequence>
<accession>A0A2Z6RTU4</accession>
<dbReference type="OrthoDB" id="2351154at2759"/>
<dbReference type="EMBL" id="BLAL01000004">
    <property type="protein sequence ID" value="GES72758.1"/>
    <property type="molecule type" value="Genomic_DNA"/>
</dbReference>